<dbReference type="InterPro" id="IPR011257">
    <property type="entry name" value="DNA_glycosylase"/>
</dbReference>
<dbReference type="InterPro" id="IPR051912">
    <property type="entry name" value="Alkylbase_DNA_Glycosylase/TA"/>
</dbReference>
<keyword evidence="7" id="KW-1185">Reference proteome</keyword>
<name>A0ABS4RIF0_9BACI</name>
<organism evidence="6 7">
    <name type="scientific">Cytobacillus eiseniae</name>
    <dbReference type="NCBI Taxonomy" id="762947"/>
    <lineage>
        <taxon>Bacteria</taxon>
        <taxon>Bacillati</taxon>
        <taxon>Bacillota</taxon>
        <taxon>Bacilli</taxon>
        <taxon>Bacillales</taxon>
        <taxon>Bacillaceae</taxon>
        <taxon>Cytobacillus</taxon>
    </lineage>
</organism>
<dbReference type="Proteomes" id="UP001519293">
    <property type="component" value="Unassembled WGS sequence"/>
</dbReference>
<protein>
    <recommendedName>
        <fullName evidence="2">DNA-3-methyladenine glycosylase II</fullName>
        <ecNumber evidence="2">3.2.2.21</ecNumber>
    </recommendedName>
</protein>
<dbReference type="PANTHER" id="PTHR43003">
    <property type="entry name" value="DNA-3-METHYLADENINE GLYCOSYLASE"/>
    <property type="match status" value="1"/>
</dbReference>
<evidence type="ECO:0000256" key="4">
    <source>
        <dbReference type="ARBA" id="ARBA00023204"/>
    </source>
</evidence>
<keyword evidence="3" id="KW-0227">DNA damage</keyword>
<dbReference type="Gene3D" id="1.10.1670.40">
    <property type="match status" value="1"/>
</dbReference>
<evidence type="ECO:0000256" key="3">
    <source>
        <dbReference type="ARBA" id="ARBA00022763"/>
    </source>
</evidence>
<dbReference type="EC" id="3.2.2.21" evidence="2"/>
<comment type="caution">
    <text evidence="6">The sequence shown here is derived from an EMBL/GenBank/DDBJ whole genome shotgun (WGS) entry which is preliminary data.</text>
</comment>
<feature type="domain" description="HhH-GPD" evidence="5">
    <location>
        <begin position="126"/>
        <end position="286"/>
    </location>
</feature>
<dbReference type="Gene3D" id="1.10.340.30">
    <property type="entry name" value="Hypothetical protein, domain 2"/>
    <property type="match status" value="1"/>
</dbReference>
<dbReference type="InterPro" id="IPR003265">
    <property type="entry name" value="HhH-GPD_domain"/>
</dbReference>
<comment type="catalytic activity">
    <reaction evidence="1">
        <text>Hydrolysis of alkylated DNA, releasing 3-methyladenine, 3-methylguanine, 7-methylguanine and 7-methyladenine.</text>
        <dbReference type="EC" id="3.2.2.21"/>
    </reaction>
</comment>
<dbReference type="EMBL" id="JAGIKZ010000025">
    <property type="protein sequence ID" value="MBP2242673.1"/>
    <property type="molecule type" value="Genomic_DNA"/>
</dbReference>
<dbReference type="SMART" id="SM00478">
    <property type="entry name" value="ENDO3c"/>
    <property type="match status" value="1"/>
</dbReference>
<dbReference type="GO" id="GO:0003905">
    <property type="term" value="F:alkylbase DNA N-glycosylase activity"/>
    <property type="evidence" value="ECO:0007669"/>
    <property type="project" value="UniProtKB-EC"/>
</dbReference>
<gene>
    <name evidence="6" type="ORF">J2Z40_003253</name>
</gene>
<dbReference type="Pfam" id="PF00730">
    <property type="entry name" value="HhH-GPD"/>
    <property type="match status" value="1"/>
</dbReference>
<evidence type="ECO:0000259" key="5">
    <source>
        <dbReference type="SMART" id="SM00478"/>
    </source>
</evidence>
<reference evidence="6 7" key="1">
    <citation type="submission" date="2021-03" db="EMBL/GenBank/DDBJ databases">
        <title>Genomic Encyclopedia of Type Strains, Phase IV (KMG-IV): sequencing the most valuable type-strain genomes for metagenomic binning, comparative biology and taxonomic classification.</title>
        <authorList>
            <person name="Goeker M."/>
        </authorList>
    </citation>
    <scope>NUCLEOTIDE SEQUENCE [LARGE SCALE GENOMIC DNA]</scope>
    <source>
        <strain evidence="6 7">DSM 26675</strain>
    </source>
</reference>
<dbReference type="PANTHER" id="PTHR43003:SF5">
    <property type="entry name" value="DNA-3-METHYLADENINE GLYCOSYLASE"/>
    <property type="match status" value="1"/>
</dbReference>
<accession>A0ABS4RIF0</accession>
<keyword evidence="6" id="KW-0326">Glycosidase</keyword>
<keyword evidence="4" id="KW-0234">DNA repair</keyword>
<evidence type="ECO:0000256" key="2">
    <source>
        <dbReference type="ARBA" id="ARBA00012000"/>
    </source>
</evidence>
<keyword evidence="6" id="KW-0378">Hydrolase</keyword>
<dbReference type="SUPFAM" id="SSF48150">
    <property type="entry name" value="DNA-glycosylase"/>
    <property type="match status" value="1"/>
</dbReference>
<evidence type="ECO:0000256" key="1">
    <source>
        <dbReference type="ARBA" id="ARBA00000086"/>
    </source>
</evidence>
<evidence type="ECO:0000313" key="7">
    <source>
        <dbReference type="Proteomes" id="UP001519293"/>
    </source>
</evidence>
<dbReference type="CDD" id="cd00056">
    <property type="entry name" value="ENDO3c"/>
    <property type="match status" value="1"/>
</dbReference>
<evidence type="ECO:0000313" key="6">
    <source>
        <dbReference type="EMBL" id="MBP2242673.1"/>
    </source>
</evidence>
<sequence length="286" mass="33347">METISINGPYNFDLVLDRLSLDRLNHVDIAERSVKVPLVFDQKPMVAHVKAVGTIDQPKFIISGIEDSFRERAIERVTAIFQWNIPLESIHRHFQQTDLRTLFEQHYGTPLVLEFDPYSCLLKCIIHQQLNLSFAHTLTERFVHTFGFEKDGIWFYPLPERVAELKVEQLRELQFSGRKAEYVIGIAKEAASGHLNFEQLKDGSNQEVYDQLIKLRGVGPWTVQNFLMFGFGRQNLFPYADIGIQNAIKKRYELEAKPTFEEMEQLSKDWAPYLSYASLYLWRSIE</sequence>
<proteinExistence type="predicted"/>